<reference evidence="7 8" key="1">
    <citation type="submission" date="2018-04" db="EMBL/GenBank/DDBJ databases">
        <title>Pedobacter chongqingensis sp. nov., isolated from a rottenly hemp rope.</title>
        <authorList>
            <person name="Cai Y."/>
        </authorList>
    </citation>
    <scope>NUCLEOTIDE SEQUENCE [LARGE SCALE GENOMIC DNA]</scope>
    <source>
        <strain evidence="7 8">FJ4-8</strain>
    </source>
</reference>
<accession>A0A2U2PBR9</accession>
<dbReference type="GO" id="GO:0005886">
    <property type="term" value="C:plasma membrane"/>
    <property type="evidence" value="ECO:0007669"/>
    <property type="project" value="UniProtKB-SubCell"/>
</dbReference>
<dbReference type="PANTHER" id="PTHR30250:SF11">
    <property type="entry name" value="O-ANTIGEN TRANSPORTER-RELATED"/>
    <property type="match status" value="1"/>
</dbReference>
<feature type="transmembrane region" description="Helical" evidence="6">
    <location>
        <begin position="419"/>
        <end position="440"/>
    </location>
</feature>
<feature type="transmembrane region" description="Helical" evidence="6">
    <location>
        <begin position="369"/>
        <end position="388"/>
    </location>
</feature>
<dbReference type="AlphaFoldDB" id="A0A2U2PBR9"/>
<sequence>MQLLLRLYGAVRGLRTSNDRTNTVLINTLSSLFLKGISILINFILVPLCLNAITEKEYGLVLTITSIVNWISFFDIGIGNGLRNKLSQAIAENNPELGRRYVSTAFYYVTIIFLSILVLYTIVHPLINWHGLLHISSSEVPELSLCIYIVIAIFIVRFILQLISMILLADQKGYLSDAIMPIANVITILLIFILYKSGHANFYNLMLSMSITPIIVLIGYNFFFFNGSYKFLRPSIKFIDHSLRKSLLTLGYQFFLLQICVIIIFSTSEFLVANLFDMQSVTTFNIASRYYGIVFLLSNMVMAPLWSAFTNAWYQGDISWIIKMVKRMHFMNLLFLAVNICLFFAFEPLVKLWLGRSFHIHNHLALSLIIYNTQMIFNNVFVLFLNGIGRLKSQLWCGISGAIINIPITILLARYTELGLTSICLANIISLIPSSIVVSIQTRKILSARSGHDNEL</sequence>
<evidence type="ECO:0000313" key="7">
    <source>
        <dbReference type="EMBL" id="PWG78810.1"/>
    </source>
</evidence>
<keyword evidence="4 6" id="KW-1133">Transmembrane helix</keyword>
<feature type="transmembrane region" description="Helical" evidence="6">
    <location>
        <begin position="175"/>
        <end position="195"/>
    </location>
</feature>
<dbReference type="EMBL" id="QEAS01000020">
    <property type="protein sequence ID" value="PWG78810.1"/>
    <property type="molecule type" value="Genomic_DNA"/>
</dbReference>
<dbReference type="OrthoDB" id="512217at2"/>
<feature type="transmembrane region" description="Helical" evidence="6">
    <location>
        <begin position="105"/>
        <end position="127"/>
    </location>
</feature>
<comment type="subcellular location">
    <subcellularLocation>
        <location evidence="1">Cell membrane</location>
        <topology evidence="1">Multi-pass membrane protein</topology>
    </subcellularLocation>
</comment>
<dbReference type="InterPro" id="IPR050833">
    <property type="entry name" value="Poly_Biosynth_Transport"/>
</dbReference>
<feature type="transmembrane region" description="Helical" evidence="6">
    <location>
        <begin position="24"/>
        <end position="46"/>
    </location>
</feature>
<feature type="transmembrane region" description="Helical" evidence="6">
    <location>
        <begin position="330"/>
        <end position="349"/>
    </location>
</feature>
<gene>
    <name evidence="7" type="ORF">DDR33_20510</name>
</gene>
<feature type="transmembrane region" description="Helical" evidence="6">
    <location>
        <begin position="201"/>
        <end position="225"/>
    </location>
</feature>
<dbReference type="PANTHER" id="PTHR30250">
    <property type="entry name" value="PST FAMILY PREDICTED COLANIC ACID TRANSPORTER"/>
    <property type="match status" value="1"/>
</dbReference>
<keyword evidence="3 6" id="KW-0812">Transmembrane</keyword>
<feature type="transmembrane region" description="Helical" evidence="6">
    <location>
        <begin position="147"/>
        <end position="168"/>
    </location>
</feature>
<protein>
    <recommendedName>
        <fullName evidence="9">Polysaccharide biosynthesis protein</fullName>
    </recommendedName>
</protein>
<proteinExistence type="predicted"/>
<comment type="caution">
    <text evidence="7">The sequence shown here is derived from an EMBL/GenBank/DDBJ whole genome shotgun (WGS) entry which is preliminary data.</text>
</comment>
<dbReference type="Proteomes" id="UP000245647">
    <property type="component" value="Unassembled WGS sequence"/>
</dbReference>
<feature type="transmembrane region" description="Helical" evidence="6">
    <location>
        <begin position="395"/>
        <end position="413"/>
    </location>
</feature>
<evidence type="ECO:0008006" key="9">
    <source>
        <dbReference type="Google" id="ProtNLM"/>
    </source>
</evidence>
<name>A0A2U2PBR9_9SPHI</name>
<evidence type="ECO:0000256" key="5">
    <source>
        <dbReference type="ARBA" id="ARBA00023136"/>
    </source>
</evidence>
<evidence type="ECO:0000256" key="3">
    <source>
        <dbReference type="ARBA" id="ARBA00022692"/>
    </source>
</evidence>
<feature type="transmembrane region" description="Helical" evidence="6">
    <location>
        <begin position="288"/>
        <end position="309"/>
    </location>
</feature>
<evidence type="ECO:0000256" key="1">
    <source>
        <dbReference type="ARBA" id="ARBA00004651"/>
    </source>
</evidence>
<organism evidence="7 8">
    <name type="scientific">Pararcticibacter amylolyticus</name>
    <dbReference type="NCBI Taxonomy" id="2173175"/>
    <lineage>
        <taxon>Bacteria</taxon>
        <taxon>Pseudomonadati</taxon>
        <taxon>Bacteroidota</taxon>
        <taxon>Sphingobacteriia</taxon>
        <taxon>Sphingobacteriales</taxon>
        <taxon>Sphingobacteriaceae</taxon>
        <taxon>Pararcticibacter</taxon>
    </lineage>
</organism>
<evidence type="ECO:0000256" key="4">
    <source>
        <dbReference type="ARBA" id="ARBA00022989"/>
    </source>
</evidence>
<evidence type="ECO:0000256" key="6">
    <source>
        <dbReference type="SAM" id="Phobius"/>
    </source>
</evidence>
<keyword evidence="8" id="KW-1185">Reference proteome</keyword>
<feature type="transmembrane region" description="Helical" evidence="6">
    <location>
        <begin position="58"/>
        <end position="78"/>
    </location>
</feature>
<evidence type="ECO:0000313" key="8">
    <source>
        <dbReference type="Proteomes" id="UP000245647"/>
    </source>
</evidence>
<keyword evidence="2" id="KW-1003">Cell membrane</keyword>
<evidence type="ECO:0000256" key="2">
    <source>
        <dbReference type="ARBA" id="ARBA00022475"/>
    </source>
</evidence>
<feature type="transmembrane region" description="Helical" evidence="6">
    <location>
        <begin position="246"/>
        <end position="268"/>
    </location>
</feature>
<keyword evidence="5 6" id="KW-0472">Membrane</keyword>
<dbReference type="RefSeq" id="WP_109417668.1">
    <property type="nucleotide sequence ID" value="NZ_QEAS01000020.1"/>
</dbReference>